<reference evidence="4 5" key="1">
    <citation type="journal article" date="2022" name="Nat. Ecol. Evol.">
        <title>A masculinizing supergene underlies an exaggerated male reproductive morph in a spider.</title>
        <authorList>
            <person name="Hendrickx F."/>
            <person name="De Corte Z."/>
            <person name="Sonet G."/>
            <person name="Van Belleghem S.M."/>
            <person name="Kostlbacher S."/>
            <person name="Vangestel C."/>
        </authorList>
    </citation>
    <scope>NUCLEOTIDE SEQUENCE [LARGE SCALE GENOMIC DNA]</scope>
    <source>
        <strain evidence="4">W744_W776</strain>
    </source>
</reference>
<evidence type="ECO:0000313" key="5">
    <source>
        <dbReference type="Proteomes" id="UP000827092"/>
    </source>
</evidence>
<proteinExistence type="predicted"/>
<feature type="signal peptide" evidence="2">
    <location>
        <begin position="1"/>
        <end position="19"/>
    </location>
</feature>
<feature type="compositionally biased region" description="Polar residues" evidence="1">
    <location>
        <begin position="147"/>
        <end position="157"/>
    </location>
</feature>
<dbReference type="InterPro" id="IPR002557">
    <property type="entry name" value="Chitin-bd_dom"/>
</dbReference>
<evidence type="ECO:0000259" key="3">
    <source>
        <dbReference type="PROSITE" id="PS50940"/>
    </source>
</evidence>
<dbReference type="EMBL" id="JAFNEN010000019">
    <property type="protein sequence ID" value="KAG8200117.1"/>
    <property type="molecule type" value="Genomic_DNA"/>
</dbReference>
<dbReference type="Pfam" id="PF01607">
    <property type="entry name" value="CBM_14"/>
    <property type="match status" value="2"/>
</dbReference>
<dbReference type="SUPFAM" id="SSF57625">
    <property type="entry name" value="Invertebrate chitin-binding proteins"/>
    <property type="match status" value="2"/>
</dbReference>
<dbReference type="SMART" id="SM00494">
    <property type="entry name" value="ChtBD2"/>
    <property type="match status" value="2"/>
</dbReference>
<dbReference type="PANTHER" id="PTHR22933:SF43">
    <property type="entry name" value="LP10131P"/>
    <property type="match status" value="1"/>
</dbReference>
<dbReference type="Gene3D" id="2.170.140.10">
    <property type="entry name" value="Chitin binding domain"/>
    <property type="match status" value="2"/>
</dbReference>
<keyword evidence="5" id="KW-1185">Reference proteome</keyword>
<protein>
    <recommendedName>
        <fullName evidence="3">Chitin-binding type-2 domain-containing protein</fullName>
    </recommendedName>
</protein>
<dbReference type="PROSITE" id="PS50940">
    <property type="entry name" value="CHIT_BIND_II"/>
    <property type="match status" value="2"/>
</dbReference>
<feature type="compositionally biased region" description="Low complexity" evidence="1">
    <location>
        <begin position="158"/>
        <end position="194"/>
    </location>
</feature>
<dbReference type="InterPro" id="IPR036508">
    <property type="entry name" value="Chitin-bd_dom_sf"/>
</dbReference>
<accession>A0AAV6VWC4</accession>
<feature type="chain" id="PRO_5043484872" description="Chitin-binding type-2 domain-containing protein" evidence="2">
    <location>
        <begin position="20"/>
        <end position="350"/>
    </location>
</feature>
<gene>
    <name evidence="4" type="ORF">JTE90_018907</name>
</gene>
<evidence type="ECO:0000256" key="1">
    <source>
        <dbReference type="SAM" id="MobiDB-lite"/>
    </source>
</evidence>
<feature type="region of interest" description="Disordered" evidence="1">
    <location>
        <begin position="133"/>
        <end position="216"/>
    </location>
</feature>
<keyword evidence="2" id="KW-0732">Signal</keyword>
<evidence type="ECO:0000256" key="2">
    <source>
        <dbReference type="SAM" id="SignalP"/>
    </source>
</evidence>
<dbReference type="GO" id="GO:0005576">
    <property type="term" value="C:extracellular region"/>
    <property type="evidence" value="ECO:0007669"/>
    <property type="project" value="InterPro"/>
</dbReference>
<dbReference type="GO" id="GO:0008061">
    <property type="term" value="F:chitin binding"/>
    <property type="evidence" value="ECO:0007669"/>
    <property type="project" value="InterPro"/>
</dbReference>
<sequence length="350" mass="39631">MLKCRAMPFLISFVVFTTAIHCSMGELRTKRQAPNINVHNIPKTSFSCGDRTIGEYYADPEVFCQVYHVCVPGMHNKMSLISFVCPNGTIFSQATRVCTPFDRVDCSLAKKFYDSVNGQHDSAIRRNFEEDYEDNYVPPPARKPSQAPATTPRQEQPSRNSRFRSNQFRQPQTTTTTTTQAPTTPARLPSRAAFRPPPPPARPVLPTNLRPTARAVVSTSTSSYNYEYEYDYEYEDDNAAEQPNARSKRSAGFSCEGKVPGGAYADVETDCEMFHICVLLGKDKILDYKVSCGNGTAFDQEIGYCREKEEFDCQNAQLYYQHDKQKQPQFTKKLVPGKKKVMKPKKIVKE</sequence>
<feature type="domain" description="Chitin-binding type-2" evidence="3">
    <location>
        <begin position="252"/>
        <end position="315"/>
    </location>
</feature>
<name>A0AAV6VWC4_9ARAC</name>
<dbReference type="AlphaFoldDB" id="A0AAV6VWC4"/>
<comment type="caution">
    <text evidence="4">The sequence shown here is derived from an EMBL/GenBank/DDBJ whole genome shotgun (WGS) entry which is preliminary data.</text>
</comment>
<dbReference type="Proteomes" id="UP000827092">
    <property type="component" value="Unassembled WGS sequence"/>
</dbReference>
<dbReference type="PANTHER" id="PTHR22933">
    <property type="entry name" value="FI18007P1-RELATED"/>
    <property type="match status" value="1"/>
</dbReference>
<dbReference type="InterPro" id="IPR052976">
    <property type="entry name" value="Scoloptoxin-like"/>
</dbReference>
<evidence type="ECO:0000313" key="4">
    <source>
        <dbReference type="EMBL" id="KAG8200117.1"/>
    </source>
</evidence>
<feature type="domain" description="Chitin-binding type-2" evidence="3">
    <location>
        <begin position="45"/>
        <end position="108"/>
    </location>
</feature>
<organism evidence="4 5">
    <name type="scientific">Oedothorax gibbosus</name>
    <dbReference type="NCBI Taxonomy" id="931172"/>
    <lineage>
        <taxon>Eukaryota</taxon>
        <taxon>Metazoa</taxon>
        <taxon>Ecdysozoa</taxon>
        <taxon>Arthropoda</taxon>
        <taxon>Chelicerata</taxon>
        <taxon>Arachnida</taxon>
        <taxon>Araneae</taxon>
        <taxon>Araneomorphae</taxon>
        <taxon>Entelegynae</taxon>
        <taxon>Araneoidea</taxon>
        <taxon>Linyphiidae</taxon>
        <taxon>Erigoninae</taxon>
        <taxon>Oedothorax</taxon>
    </lineage>
</organism>